<feature type="site" description="Important for substrate specificity" evidence="3">
    <location>
        <position position="71"/>
    </location>
</feature>
<dbReference type="PANTHER" id="PTHR43213:SF5">
    <property type="entry name" value="BIFUNCTIONAL DTTP_UTP PYROPHOSPHATASE_METHYLTRANSFERASE PROTEIN-RELATED"/>
    <property type="match status" value="1"/>
</dbReference>
<reference evidence="4" key="1">
    <citation type="submission" date="2020-10" db="EMBL/GenBank/DDBJ databases">
        <authorList>
            <person name="Gilroy R."/>
        </authorList>
    </citation>
    <scope>NUCLEOTIDE SEQUENCE</scope>
    <source>
        <strain evidence="4">E3-2379</strain>
    </source>
</reference>
<dbReference type="PIRSF" id="PIRSF006305">
    <property type="entry name" value="Maf"/>
    <property type="match status" value="1"/>
</dbReference>
<dbReference type="AlphaFoldDB" id="A0A9D9I0I7"/>
<dbReference type="EMBL" id="JADIML010000089">
    <property type="protein sequence ID" value="MBO8462928.1"/>
    <property type="molecule type" value="Genomic_DNA"/>
</dbReference>
<dbReference type="Proteomes" id="UP000823618">
    <property type="component" value="Unassembled WGS sequence"/>
</dbReference>
<comment type="cofactor">
    <cofactor evidence="1 3">
        <name>a divalent metal cation</name>
        <dbReference type="ChEBI" id="CHEBI:60240"/>
    </cofactor>
</comment>
<comment type="function">
    <text evidence="3">Nucleoside triphosphate pyrophosphatase that hydrolyzes dTTP and UTP. May have a dual role in cell division arrest and in preventing the incorporation of modified nucleotides into cellular nucleic acids.</text>
</comment>
<dbReference type="Pfam" id="PF02545">
    <property type="entry name" value="Maf"/>
    <property type="match status" value="1"/>
</dbReference>
<comment type="caution">
    <text evidence="3">Lacks conserved residue(s) required for the propagation of feature annotation.</text>
</comment>
<dbReference type="GO" id="GO:0047429">
    <property type="term" value="F:nucleoside triphosphate diphosphatase activity"/>
    <property type="evidence" value="ECO:0007669"/>
    <property type="project" value="UniProtKB-EC"/>
</dbReference>
<evidence type="ECO:0000256" key="1">
    <source>
        <dbReference type="ARBA" id="ARBA00001968"/>
    </source>
</evidence>
<protein>
    <recommendedName>
        <fullName evidence="3">dTTP/UTP pyrophosphatase</fullName>
        <shortName evidence="3">dTTPase/UTPase</shortName>
        <ecNumber evidence="3">3.6.1.9</ecNumber>
    </recommendedName>
    <alternativeName>
        <fullName evidence="3">Nucleoside triphosphate pyrophosphatase</fullName>
    </alternativeName>
    <alternativeName>
        <fullName evidence="3">Nucleotide pyrophosphatase</fullName>
        <shortName evidence="3">Nucleotide PPase</shortName>
    </alternativeName>
</protein>
<dbReference type="GO" id="GO:0005737">
    <property type="term" value="C:cytoplasm"/>
    <property type="evidence" value="ECO:0007669"/>
    <property type="project" value="UniProtKB-SubCell"/>
</dbReference>
<proteinExistence type="inferred from homology"/>
<comment type="catalytic activity">
    <reaction evidence="3">
        <text>UTP + H2O = UMP + diphosphate + H(+)</text>
        <dbReference type="Rhea" id="RHEA:29395"/>
        <dbReference type="ChEBI" id="CHEBI:15377"/>
        <dbReference type="ChEBI" id="CHEBI:15378"/>
        <dbReference type="ChEBI" id="CHEBI:33019"/>
        <dbReference type="ChEBI" id="CHEBI:46398"/>
        <dbReference type="ChEBI" id="CHEBI:57865"/>
        <dbReference type="EC" id="3.6.1.9"/>
    </reaction>
</comment>
<feature type="site" description="Important for substrate specificity" evidence="3">
    <location>
        <position position="158"/>
    </location>
</feature>
<dbReference type="EC" id="3.6.1.9" evidence="3"/>
<comment type="similarity">
    <text evidence="3">Belongs to the Maf family. YhdE subfamily.</text>
</comment>
<dbReference type="Gene3D" id="3.90.950.10">
    <property type="match status" value="1"/>
</dbReference>
<evidence type="ECO:0000256" key="3">
    <source>
        <dbReference type="HAMAP-Rule" id="MF_00528"/>
    </source>
</evidence>
<dbReference type="InterPro" id="IPR003697">
    <property type="entry name" value="Maf-like"/>
</dbReference>
<reference evidence="4" key="2">
    <citation type="journal article" date="2021" name="PeerJ">
        <title>Extensive microbial diversity within the chicken gut microbiome revealed by metagenomics and culture.</title>
        <authorList>
            <person name="Gilroy R."/>
            <person name="Ravi A."/>
            <person name="Getino M."/>
            <person name="Pursley I."/>
            <person name="Horton D.L."/>
            <person name="Alikhan N.F."/>
            <person name="Baker D."/>
            <person name="Gharbi K."/>
            <person name="Hall N."/>
            <person name="Watson M."/>
            <person name="Adriaenssens E.M."/>
            <person name="Foster-Nyarko E."/>
            <person name="Jarju S."/>
            <person name="Secka A."/>
            <person name="Antonio M."/>
            <person name="Oren A."/>
            <person name="Chaudhuri R.R."/>
            <person name="La Ragione R."/>
            <person name="Hildebrand F."/>
            <person name="Pallen M.J."/>
        </authorList>
    </citation>
    <scope>NUCLEOTIDE SEQUENCE</scope>
    <source>
        <strain evidence="4">E3-2379</strain>
    </source>
</reference>
<comment type="caution">
    <text evidence="4">The sequence shown here is derived from an EMBL/GenBank/DDBJ whole genome shotgun (WGS) entry which is preliminary data.</text>
</comment>
<sequence length="193" mass="21201">MGTLPVILASGSPRRREILEQVGIAHTVMVSEIDERITKSKPEQVVMELATQKSEDVASKVTEGVVIGADTVVAFDGNILGKPKSEEDAFLMLKTLSGCTHSVFTGVCMILKKDGATVDKSIFYEETKVMMCEMTKEEIEDYIVGKEPMDKAGAYGIQGEAGMFIERIDGDYYNVVGLPIAKVVQEMKHLLYK</sequence>
<dbReference type="SUPFAM" id="SSF52972">
    <property type="entry name" value="ITPase-like"/>
    <property type="match status" value="1"/>
</dbReference>
<dbReference type="InterPro" id="IPR029001">
    <property type="entry name" value="ITPase-like_fam"/>
</dbReference>
<gene>
    <name evidence="4" type="primary">maf</name>
    <name evidence="4" type="ORF">IAC13_03230</name>
</gene>
<evidence type="ECO:0000313" key="5">
    <source>
        <dbReference type="Proteomes" id="UP000823618"/>
    </source>
</evidence>
<dbReference type="HAMAP" id="MF_00528">
    <property type="entry name" value="Maf"/>
    <property type="match status" value="1"/>
</dbReference>
<keyword evidence="2 3" id="KW-0378">Hydrolase</keyword>
<accession>A0A9D9I0I7</accession>
<dbReference type="CDD" id="cd00555">
    <property type="entry name" value="Maf"/>
    <property type="match status" value="1"/>
</dbReference>
<dbReference type="PANTHER" id="PTHR43213">
    <property type="entry name" value="BIFUNCTIONAL DTTP/UTP PYROPHOSPHATASE/METHYLTRANSFERASE PROTEIN-RELATED"/>
    <property type="match status" value="1"/>
</dbReference>
<name>A0A9D9I0I7_9FIRM</name>
<dbReference type="GO" id="GO:0009117">
    <property type="term" value="P:nucleotide metabolic process"/>
    <property type="evidence" value="ECO:0007669"/>
    <property type="project" value="UniProtKB-KW"/>
</dbReference>
<keyword evidence="3" id="KW-0963">Cytoplasm</keyword>
<dbReference type="NCBIfam" id="TIGR00172">
    <property type="entry name" value="maf"/>
    <property type="match status" value="1"/>
</dbReference>
<feature type="site" description="Important for substrate specificity" evidence="3">
    <location>
        <position position="14"/>
    </location>
</feature>
<feature type="active site" description="Proton acceptor" evidence="3">
    <location>
        <position position="70"/>
    </location>
</feature>
<comment type="subcellular location">
    <subcellularLocation>
        <location evidence="3">Cytoplasm</location>
    </subcellularLocation>
</comment>
<comment type="catalytic activity">
    <reaction evidence="3">
        <text>dTTP + H2O = dTMP + diphosphate + H(+)</text>
        <dbReference type="Rhea" id="RHEA:28534"/>
        <dbReference type="ChEBI" id="CHEBI:15377"/>
        <dbReference type="ChEBI" id="CHEBI:15378"/>
        <dbReference type="ChEBI" id="CHEBI:33019"/>
        <dbReference type="ChEBI" id="CHEBI:37568"/>
        <dbReference type="ChEBI" id="CHEBI:63528"/>
        <dbReference type="EC" id="3.6.1.9"/>
    </reaction>
</comment>
<organism evidence="4 5">
    <name type="scientific">Candidatus Scybalomonas excrementavium</name>
    <dbReference type="NCBI Taxonomy" id="2840943"/>
    <lineage>
        <taxon>Bacteria</taxon>
        <taxon>Bacillati</taxon>
        <taxon>Bacillota</taxon>
        <taxon>Clostridia</taxon>
        <taxon>Lachnospirales</taxon>
        <taxon>Lachnospiraceae</taxon>
        <taxon>Lachnospiraceae incertae sedis</taxon>
        <taxon>Candidatus Scybalomonas</taxon>
    </lineage>
</organism>
<evidence type="ECO:0000256" key="2">
    <source>
        <dbReference type="ARBA" id="ARBA00022801"/>
    </source>
</evidence>
<evidence type="ECO:0000313" key="4">
    <source>
        <dbReference type="EMBL" id="MBO8462928.1"/>
    </source>
</evidence>
<keyword evidence="3" id="KW-0546">Nucleotide metabolism</keyword>